<keyword evidence="7" id="KW-1185">Reference proteome</keyword>
<evidence type="ECO:0000313" key="7">
    <source>
        <dbReference type="Proteomes" id="UP001566204"/>
    </source>
</evidence>
<dbReference type="STRING" id="1123265.GCA_000686625_01277"/>
<name>A0A4U9VQ65_9SPHI</name>
<dbReference type="Gene3D" id="3.55.50.30">
    <property type="match status" value="1"/>
</dbReference>
<keyword evidence="1" id="KW-0812">Transmembrane</keyword>
<dbReference type="InterPro" id="IPR032508">
    <property type="entry name" value="FecR_C"/>
</dbReference>
<keyword evidence="1" id="KW-1133">Transmembrane helix</keyword>
<dbReference type="PANTHER" id="PTHR30273:SF2">
    <property type="entry name" value="PROTEIN FECR"/>
    <property type="match status" value="1"/>
</dbReference>
<evidence type="ECO:0000313" key="4">
    <source>
        <dbReference type="EMBL" id="MEZ0453600.1"/>
    </source>
</evidence>
<dbReference type="Proteomes" id="UP000308196">
    <property type="component" value="Chromosome"/>
</dbReference>
<dbReference type="AlphaFoldDB" id="A0A4U9VQ65"/>
<dbReference type="PANTHER" id="PTHR30273">
    <property type="entry name" value="PERIPLASMIC SIGNAL SENSOR AND SIGMA FACTOR ACTIVATOR FECR-RELATED"/>
    <property type="match status" value="1"/>
</dbReference>
<dbReference type="GeneID" id="78464249"/>
<organism evidence="5 6">
    <name type="scientific">Sphingobacterium thalpophilum</name>
    <dbReference type="NCBI Taxonomy" id="259"/>
    <lineage>
        <taxon>Bacteria</taxon>
        <taxon>Pseudomonadati</taxon>
        <taxon>Bacteroidota</taxon>
        <taxon>Sphingobacteriia</taxon>
        <taxon>Sphingobacteriales</taxon>
        <taxon>Sphingobacteriaceae</taxon>
        <taxon>Sphingobacterium</taxon>
    </lineage>
</organism>
<dbReference type="RefSeq" id="WP_037532436.1">
    <property type="nucleotide sequence ID" value="NZ_CP141191.1"/>
</dbReference>
<protein>
    <submittedName>
        <fullName evidence="5">Fec operon regulator FecR</fullName>
    </submittedName>
    <submittedName>
        <fullName evidence="4">FecR domain-containing protein</fullName>
    </submittedName>
</protein>
<gene>
    <name evidence="4" type="ORF">ABTW24_18570</name>
    <name evidence="5" type="ORF">NCTC11429_03587</name>
</gene>
<feature type="transmembrane region" description="Helical" evidence="1">
    <location>
        <begin position="76"/>
        <end position="93"/>
    </location>
</feature>
<keyword evidence="1" id="KW-0472">Membrane</keyword>
<evidence type="ECO:0000313" key="5">
    <source>
        <dbReference type="EMBL" id="VTR47842.1"/>
    </source>
</evidence>
<reference evidence="5 6" key="1">
    <citation type="submission" date="2019-05" db="EMBL/GenBank/DDBJ databases">
        <authorList>
            <consortium name="Pathogen Informatics"/>
        </authorList>
    </citation>
    <scope>NUCLEOTIDE SEQUENCE [LARGE SCALE GENOMIC DNA]</scope>
    <source>
        <strain evidence="5 6">NCTC11429</strain>
    </source>
</reference>
<dbReference type="GO" id="GO:0016989">
    <property type="term" value="F:sigma factor antagonist activity"/>
    <property type="evidence" value="ECO:0007669"/>
    <property type="project" value="TreeGrafter"/>
</dbReference>
<sequence>MSERKPYVRAILKDLLDRYLSGRTTTREQKFVERLYDAMDRKGEDPVDIDRIGQEIRTAVHQGTRKRGVHRYRPQIWYAAASILIILGIFIFYRNQHTTISPMKIAVSSNRNPSLLIGNKQRFDLLDTLPRGVRYTTINDEKVLALDLLADMESDGKLRIENPSRSVFSVLLNDSTQVWLNYLAAIEIDRDFNKNNRSVDVHGEVFFDVYKQYSAGKKVPFVVRSTLQTIEVLGTKFNVNASGHNEENVVLTEGSIRLKHNLFETQVIIKPGQQAFIDRSKSKILLVQSNNIEKASAWRKGLFYFENEKLSDVALEFEQWYGINVIVDPAISNFPITGMISRYENISDVLDIIQQTNNINYLEKKGKIYVTRTNP</sequence>
<evidence type="ECO:0000313" key="6">
    <source>
        <dbReference type="Proteomes" id="UP000308196"/>
    </source>
</evidence>
<dbReference type="Gene3D" id="2.60.120.1440">
    <property type="match status" value="1"/>
</dbReference>
<evidence type="ECO:0000259" key="3">
    <source>
        <dbReference type="Pfam" id="PF16344"/>
    </source>
</evidence>
<dbReference type="Pfam" id="PF16344">
    <property type="entry name" value="FecR_C"/>
    <property type="match status" value="1"/>
</dbReference>
<dbReference type="EMBL" id="JBEOQB010000005">
    <property type="protein sequence ID" value="MEZ0453600.1"/>
    <property type="molecule type" value="Genomic_DNA"/>
</dbReference>
<reference evidence="4 7" key="2">
    <citation type="submission" date="2024-06" db="EMBL/GenBank/DDBJ databases">
        <title>Soil Sphingobacterium thalpophilum.</title>
        <authorList>
            <person name="Yang J."/>
            <person name="Li J."/>
        </authorList>
    </citation>
    <scope>NUCLEOTIDE SEQUENCE [LARGE SCALE GENOMIC DNA]</scope>
    <source>
        <strain evidence="4 7">22g91tb</strain>
    </source>
</reference>
<dbReference type="PIRSF" id="PIRSF018266">
    <property type="entry name" value="FecR"/>
    <property type="match status" value="1"/>
</dbReference>
<accession>A0A4U9VQ65</accession>
<dbReference type="Pfam" id="PF04773">
    <property type="entry name" value="FecR"/>
    <property type="match status" value="1"/>
</dbReference>
<dbReference type="EMBL" id="LR590484">
    <property type="protein sequence ID" value="VTR47842.1"/>
    <property type="molecule type" value="Genomic_DNA"/>
</dbReference>
<evidence type="ECO:0000259" key="2">
    <source>
        <dbReference type="Pfam" id="PF04773"/>
    </source>
</evidence>
<dbReference type="Proteomes" id="UP001566204">
    <property type="component" value="Unassembled WGS sequence"/>
</dbReference>
<dbReference type="InterPro" id="IPR012373">
    <property type="entry name" value="Ferrdict_sens_TM"/>
</dbReference>
<feature type="domain" description="Protein FecR C-terminal" evidence="3">
    <location>
        <begin position="303"/>
        <end position="370"/>
    </location>
</feature>
<feature type="domain" description="FecR protein" evidence="2">
    <location>
        <begin position="165"/>
        <end position="256"/>
    </location>
</feature>
<dbReference type="KEGG" id="stha:NCTC11429_03587"/>
<dbReference type="InterPro" id="IPR006860">
    <property type="entry name" value="FecR"/>
</dbReference>
<proteinExistence type="predicted"/>
<evidence type="ECO:0000256" key="1">
    <source>
        <dbReference type="SAM" id="Phobius"/>
    </source>
</evidence>